<dbReference type="Pfam" id="PF13692">
    <property type="entry name" value="Glyco_trans_1_4"/>
    <property type="match status" value="1"/>
</dbReference>
<dbReference type="GO" id="GO:0016757">
    <property type="term" value="F:glycosyltransferase activity"/>
    <property type="evidence" value="ECO:0007669"/>
    <property type="project" value="TreeGrafter"/>
</dbReference>
<evidence type="ECO:0000313" key="4">
    <source>
        <dbReference type="Proteomes" id="UP000006380"/>
    </source>
</evidence>
<evidence type="ECO:0000313" key="3">
    <source>
        <dbReference type="EMBL" id="EAU00048.1"/>
    </source>
</evidence>
<dbReference type="Gene3D" id="3.40.50.2000">
    <property type="entry name" value="Glycogen Phosphorylase B"/>
    <property type="match status" value="1"/>
</dbReference>
<reference evidence="3" key="1">
    <citation type="submission" date="2016-07" db="EMBL/GenBank/DDBJ databases">
        <title>Comparative genomics of the Campylobacter concisus group.</title>
        <authorList>
            <person name="Miller W.G."/>
            <person name="Yee E."/>
            <person name="Chapman M.H."/>
            <person name="Huynh S."/>
            <person name="Bono J.L."/>
            <person name="On S.L.W."/>
            <person name="StLeger J."/>
            <person name="Foster G."/>
            <person name="Parker C.T."/>
        </authorList>
    </citation>
    <scope>NUCLEOTIDE SEQUENCE</scope>
    <source>
        <strain evidence="3">525.92</strain>
    </source>
</reference>
<gene>
    <name evidence="3" type="ORF">CCV52592_0300</name>
</gene>
<dbReference type="GO" id="GO:0009103">
    <property type="term" value="P:lipopolysaccharide biosynthetic process"/>
    <property type="evidence" value="ECO:0007669"/>
    <property type="project" value="TreeGrafter"/>
</dbReference>
<dbReference type="STRING" id="360105.CCV52592_0300"/>
<organism evidence="3 4">
    <name type="scientific">Campylobacter curvus (strain 525.92)</name>
    <dbReference type="NCBI Taxonomy" id="360105"/>
    <lineage>
        <taxon>Bacteria</taxon>
        <taxon>Pseudomonadati</taxon>
        <taxon>Campylobacterota</taxon>
        <taxon>Epsilonproteobacteria</taxon>
        <taxon>Campylobacterales</taxon>
        <taxon>Campylobacteraceae</taxon>
        <taxon>Campylobacter</taxon>
    </lineage>
</organism>
<sequence length="355" mass="42043">MKDNILILHYEFLSSYFNKNIGYFIDSAISRSYGVDFLTLSKNIHDNSNKIKFKLIGINGNSLESFSLYKYLFLNRDRYKYVWLYPSYKYFIILLLFLKFLKIKVIIKTDSVIRIDRIRKSPLKHFLWKLKKNIMIILSHKIIVENYQLASFFKSDKTLIYGLGLSENNIKIISNIKTNKEKRILYLGRITYAKGLDRLIDIFNNLVIKNKISLDYELIVVGKIVEAPYYQAIVQKIESLPYLKHRITFKEEKYGEEYYKEILKAELVVLPTRSEGLPNILGDCFFCKTLFLTTYGAEAHDIILNNVFYCNNDNIDLEKSIMNILNNIRHYYDIFKTLYNKNFFIEADAFFESII</sequence>
<keyword evidence="2" id="KW-0812">Transmembrane</keyword>
<dbReference type="HOGENOM" id="CLU_780063_0_0_7"/>
<accession>A7GZ36</accession>
<dbReference type="OrthoDB" id="9811239at2"/>
<keyword evidence="2" id="KW-0472">Membrane</keyword>
<dbReference type="AlphaFoldDB" id="A7GZ36"/>
<evidence type="ECO:0000256" key="2">
    <source>
        <dbReference type="SAM" id="Phobius"/>
    </source>
</evidence>
<name>A7GZ36_CAMC5</name>
<evidence type="ECO:0000256" key="1">
    <source>
        <dbReference type="ARBA" id="ARBA00022679"/>
    </source>
</evidence>
<keyword evidence="4" id="KW-1185">Reference proteome</keyword>
<keyword evidence="1" id="KW-0808">Transferase</keyword>
<dbReference type="SUPFAM" id="SSF53756">
    <property type="entry name" value="UDP-Glycosyltransferase/glycogen phosphorylase"/>
    <property type="match status" value="1"/>
</dbReference>
<protein>
    <submittedName>
        <fullName evidence="3">Glycosyltransferase, family 1</fullName>
    </submittedName>
</protein>
<feature type="transmembrane region" description="Helical" evidence="2">
    <location>
        <begin position="82"/>
        <end position="101"/>
    </location>
</feature>
<proteinExistence type="predicted"/>
<dbReference type="PANTHER" id="PTHR46401:SF2">
    <property type="entry name" value="GLYCOSYLTRANSFERASE WBBK-RELATED"/>
    <property type="match status" value="1"/>
</dbReference>
<dbReference type="KEGG" id="ccv:CCV52592_0300"/>
<dbReference type="Proteomes" id="UP000006380">
    <property type="component" value="Chromosome"/>
</dbReference>
<dbReference type="EMBL" id="CP000767">
    <property type="protein sequence ID" value="EAU00048.1"/>
    <property type="molecule type" value="Genomic_DNA"/>
</dbReference>
<dbReference type="PANTHER" id="PTHR46401">
    <property type="entry name" value="GLYCOSYLTRANSFERASE WBBK-RELATED"/>
    <property type="match status" value="1"/>
</dbReference>
<dbReference type="RefSeq" id="WP_011992425.1">
    <property type="nucleotide sequence ID" value="NC_009715.2"/>
</dbReference>
<keyword evidence="2" id="KW-1133">Transmembrane helix</keyword>